<accession>A0A0A8Z9C1</accession>
<organism evidence="1">
    <name type="scientific">Arundo donax</name>
    <name type="common">Giant reed</name>
    <name type="synonym">Donax arundinaceus</name>
    <dbReference type="NCBI Taxonomy" id="35708"/>
    <lineage>
        <taxon>Eukaryota</taxon>
        <taxon>Viridiplantae</taxon>
        <taxon>Streptophyta</taxon>
        <taxon>Embryophyta</taxon>
        <taxon>Tracheophyta</taxon>
        <taxon>Spermatophyta</taxon>
        <taxon>Magnoliopsida</taxon>
        <taxon>Liliopsida</taxon>
        <taxon>Poales</taxon>
        <taxon>Poaceae</taxon>
        <taxon>PACMAD clade</taxon>
        <taxon>Arundinoideae</taxon>
        <taxon>Arundineae</taxon>
        <taxon>Arundo</taxon>
    </lineage>
</organism>
<proteinExistence type="predicted"/>
<reference evidence="1" key="1">
    <citation type="submission" date="2014-09" db="EMBL/GenBank/DDBJ databases">
        <authorList>
            <person name="Magalhaes I.L.F."/>
            <person name="Oliveira U."/>
            <person name="Santos F.R."/>
            <person name="Vidigal T.H.D.A."/>
            <person name="Brescovit A.D."/>
            <person name="Santos A.J."/>
        </authorList>
    </citation>
    <scope>NUCLEOTIDE SEQUENCE</scope>
    <source>
        <tissue evidence="1">Shoot tissue taken approximately 20 cm above the soil surface</tissue>
    </source>
</reference>
<evidence type="ECO:0000313" key="1">
    <source>
        <dbReference type="EMBL" id="JAD33325.1"/>
    </source>
</evidence>
<sequence>MDELQRIGYAFNRFTAHMLSDRNELLSLLCTPAVRSILGGVRANCYTNTHQVFSCVHLWQLIYMMINITSDPKVLWEADQFFVRRGIPLAHKQHGHTSICRHTMQSA</sequence>
<protein>
    <submittedName>
        <fullName evidence="1">Uncharacterized protein</fullName>
    </submittedName>
</protein>
<name>A0A0A8Z9C1_ARUDO</name>
<dbReference type="AlphaFoldDB" id="A0A0A8Z9C1"/>
<dbReference type="EMBL" id="GBRH01264570">
    <property type="protein sequence ID" value="JAD33325.1"/>
    <property type="molecule type" value="Transcribed_RNA"/>
</dbReference>
<reference evidence="1" key="2">
    <citation type="journal article" date="2015" name="Data Brief">
        <title>Shoot transcriptome of the giant reed, Arundo donax.</title>
        <authorList>
            <person name="Barrero R.A."/>
            <person name="Guerrero F.D."/>
            <person name="Moolhuijzen P."/>
            <person name="Goolsby J.A."/>
            <person name="Tidwell J."/>
            <person name="Bellgard S.E."/>
            <person name="Bellgard M.I."/>
        </authorList>
    </citation>
    <scope>NUCLEOTIDE SEQUENCE</scope>
    <source>
        <tissue evidence="1">Shoot tissue taken approximately 20 cm above the soil surface</tissue>
    </source>
</reference>